<evidence type="ECO:0000256" key="5">
    <source>
        <dbReference type="HAMAP-Rule" id="MF_03006"/>
    </source>
</evidence>
<evidence type="ECO:0000256" key="1">
    <source>
        <dbReference type="ARBA" id="ARBA00022490"/>
    </source>
</evidence>
<dbReference type="OrthoDB" id="639027at2759"/>
<dbReference type="Pfam" id="PF00076">
    <property type="entry name" value="RRM_1"/>
    <property type="match status" value="1"/>
</dbReference>
<dbReference type="InterPro" id="IPR024675">
    <property type="entry name" value="eIF3g_N"/>
</dbReference>
<evidence type="ECO:0000256" key="3">
    <source>
        <dbReference type="ARBA" id="ARBA00022884"/>
    </source>
</evidence>
<dbReference type="EMBL" id="LFWA01000008">
    <property type="protein sequence ID" value="KTW29998.1"/>
    <property type="molecule type" value="Genomic_DNA"/>
</dbReference>
<keyword evidence="4 5" id="KW-0648">Protein biosynthesis</keyword>
<keyword evidence="9" id="KW-1185">Reference proteome</keyword>
<dbReference type="GO" id="GO:0003723">
    <property type="term" value="F:RNA binding"/>
    <property type="evidence" value="ECO:0007669"/>
    <property type="project" value="UniProtKB-UniRule"/>
</dbReference>
<dbReference type="GO" id="GO:0033290">
    <property type="term" value="C:eukaryotic 48S preinitiation complex"/>
    <property type="evidence" value="ECO:0007669"/>
    <property type="project" value="UniProtKB-UniRule"/>
</dbReference>
<gene>
    <name evidence="5" type="primary">TIF35</name>
    <name evidence="8" type="ORF">T551_01942</name>
</gene>
<dbReference type="Pfam" id="PF12353">
    <property type="entry name" value="eIF3g"/>
    <property type="match status" value="1"/>
</dbReference>
<dbReference type="GO" id="GO:0071541">
    <property type="term" value="C:eukaryotic translation initiation factor 3 complex, eIF3m"/>
    <property type="evidence" value="ECO:0007669"/>
    <property type="project" value="EnsemblFungi"/>
</dbReference>
<keyword evidence="2 5" id="KW-0396">Initiation factor</keyword>
<dbReference type="InterPro" id="IPR012677">
    <property type="entry name" value="Nucleotide-bd_a/b_plait_sf"/>
</dbReference>
<dbReference type="SMART" id="SM00360">
    <property type="entry name" value="RRM"/>
    <property type="match status" value="1"/>
</dbReference>
<comment type="similarity">
    <text evidence="5">Belongs to the eIF-3 subunit G family.</text>
</comment>
<dbReference type="GO" id="GO:0001732">
    <property type="term" value="P:formation of cytoplasmic translation initiation complex"/>
    <property type="evidence" value="ECO:0007669"/>
    <property type="project" value="UniProtKB-UniRule"/>
</dbReference>
<dbReference type="CDD" id="cd12408">
    <property type="entry name" value="RRM_eIF3G_like"/>
    <property type="match status" value="1"/>
</dbReference>
<feature type="domain" description="RRM" evidence="7">
    <location>
        <begin position="212"/>
        <end position="290"/>
    </location>
</feature>
<keyword evidence="1 5" id="KW-0963">Cytoplasm</keyword>
<dbReference type="InterPro" id="IPR035979">
    <property type="entry name" value="RBD_domain_sf"/>
</dbReference>
<evidence type="ECO:0000313" key="9">
    <source>
        <dbReference type="Proteomes" id="UP000053447"/>
    </source>
</evidence>
<dbReference type="SUPFAM" id="SSF54928">
    <property type="entry name" value="RNA-binding domain, RBD"/>
    <property type="match status" value="1"/>
</dbReference>
<dbReference type="AlphaFoldDB" id="A0A0W4ZNR2"/>
<reference evidence="9" key="1">
    <citation type="journal article" date="2016" name="Nat. Commun.">
        <title>Genome analysis of three Pneumocystis species reveals adaptation mechanisms to life exclusively in mammalian hosts.</title>
        <authorList>
            <person name="Ma L."/>
            <person name="Chen Z."/>
            <person name="Huang D.W."/>
            <person name="Kutty G."/>
            <person name="Ishihara M."/>
            <person name="Wang H."/>
            <person name="Abouelleil A."/>
            <person name="Bishop L."/>
            <person name="Davey E."/>
            <person name="Deng R."/>
            <person name="Deng X."/>
            <person name="Fan L."/>
            <person name="Fantoni G."/>
            <person name="Fitzgerald M."/>
            <person name="Gogineni E."/>
            <person name="Goldberg J.M."/>
            <person name="Handley G."/>
            <person name="Hu X."/>
            <person name="Huber C."/>
            <person name="Jiao X."/>
            <person name="Jones K."/>
            <person name="Levin J.Z."/>
            <person name="Liu Y."/>
            <person name="Macdonald P."/>
            <person name="Melnikov A."/>
            <person name="Raley C."/>
            <person name="Sassi M."/>
            <person name="Sherman B.T."/>
            <person name="Song X."/>
            <person name="Sykes S."/>
            <person name="Tran B."/>
            <person name="Walsh L."/>
            <person name="Xia Y."/>
            <person name="Yang J."/>
            <person name="Young S."/>
            <person name="Zeng Q."/>
            <person name="Zheng X."/>
            <person name="Stephens R."/>
            <person name="Nusbaum C."/>
            <person name="Birren B.W."/>
            <person name="Azadi P."/>
            <person name="Lempicki R.A."/>
            <person name="Cuomo C.A."/>
            <person name="Kovacs J.A."/>
        </authorList>
    </citation>
    <scope>NUCLEOTIDE SEQUENCE [LARGE SCALE GENOMIC DNA]</scope>
    <source>
        <strain evidence="9">RU7</strain>
    </source>
</reference>
<protein>
    <recommendedName>
        <fullName evidence="5">Eukaryotic translation initiation factor 3 subunit G</fullName>
        <shortName evidence="5">eIF3g</shortName>
    </recommendedName>
    <alternativeName>
        <fullName evidence="5">Eukaryotic translation initiation factor 3 RNA-binding subunit</fullName>
        <shortName evidence="5">eIF-3 RNA-binding subunit</shortName>
    </alternativeName>
    <alternativeName>
        <fullName evidence="5">Translation initiation factor eIF3 p33 subunit homolog</fullName>
        <shortName evidence="5">eIF3 p33 homolog</shortName>
    </alternativeName>
</protein>
<dbReference type="GO" id="GO:0071540">
    <property type="term" value="C:eukaryotic translation initiation factor 3 complex, eIF3e"/>
    <property type="evidence" value="ECO:0007669"/>
    <property type="project" value="EnsemblFungi"/>
</dbReference>
<dbReference type="STRING" id="1408657.A0A0W4ZNR2"/>
<dbReference type="InterPro" id="IPR000504">
    <property type="entry name" value="RRM_dom"/>
</dbReference>
<evidence type="ECO:0000313" key="8">
    <source>
        <dbReference type="EMBL" id="KTW29998.1"/>
    </source>
</evidence>
<evidence type="ECO:0000256" key="2">
    <source>
        <dbReference type="ARBA" id="ARBA00022540"/>
    </source>
</evidence>
<name>A0A0W4ZNR2_PNEJ7</name>
<dbReference type="InterPro" id="IPR017334">
    <property type="entry name" value="eIF3_g"/>
</dbReference>
<dbReference type="eggNOG" id="KOG0122">
    <property type="taxonomic scope" value="Eukaryota"/>
</dbReference>
<comment type="subunit">
    <text evidence="5">Component of the eukaryotic translation initiation factor 3 (eIF-3) complex.</text>
</comment>
<keyword evidence="3 6" id="KW-0694">RNA-binding</keyword>
<comment type="subcellular location">
    <subcellularLocation>
        <location evidence="5">Cytoplasm</location>
    </subcellularLocation>
</comment>
<dbReference type="PROSITE" id="PS50102">
    <property type="entry name" value="RRM"/>
    <property type="match status" value="1"/>
</dbReference>
<dbReference type="PIRSF" id="PIRSF037949">
    <property type="entry name" value="Transl_init_eIF-3_RNA-bind"/>
    <property type="match status" value="1"/>
</dbReference>
<dbReference type="GO" id="GO:0003743">
    <property type="term" value="F:translation initiation factor activity"/>
    <property type="evidence" value="ECO:0007669"/>
    <property type="project" value="UniProtKB-UniRule"/>
</dbReference>
<accession>A0A0W4ZNR2</accession>
<dbReference type="RefSeq" id="XP_018229559.1">
    <property type="nucleotide sequence ID" value="XM_018374205.1"/>
</dbReference>
<dbReference type="PANTHER" id="PTHR10352">
    <property type="entry name" value="EUKARYOTIC TRANSLATION INITIATION FACTOR 3 SUBUNIT G"/>
    <property type="match status" value="1"/>
</dbReference>
<evidence type="ECO:0000256" key="6">
    <source>
        <dbReference type="PROSITE-ProRule" id="PRU00176"/>
    </source>
</evidence>
<dbReference type="HAMAP" id="MF_03006">
    <property type="entry name" value="eIF3g"/>
    <property type="match status" value="1"/>
</dbReference>
<comment type="caution">
    <text evidence="8">The sequence shown here is derived from an EMBL/GenBank/DDBJ whole genome shotgun (WGS) entry which is preliminary data.</text>
</comment>
<dbReference type="GeneID" id="28940460"/>
<dbReference type="VEuPathDB" id="FungiDB:T551_01942"/>
<evidence type="ECO:0000256" key="4">
    <source>
        <dbReference type="ARBA" id="ARBA00022917"/>
    </source>
</evidence>
<comment type="function">
    <text evidence="5">RNA-binding component of the eukaryotic translation initiation factor 3 (eIF-3) complex, which is involved in protein synthesis of a specialized repertoire of mRNAs and, together with other initiation factors, stimulates binding of mRNA and methionyl-tRNAi to the 40S ribosome. The eIF-3 complex specifically targets and initiates translation of a subset of mRNAs involved in cell proliferation. This subunit can bind 18S rRNA.</text>
</comment>
<sequence length="292" mass="33707">MSILDLSVAQQKPLDWADDEYSELITSPNIADGSEEIKTIVEYYVEDGKKFKVTKKVKFIVVKEKDNPSVEERRYWKKFGVEKDRGPGPDPSTTSVGEDILFKFHVGWTKNLSKNFEEDRLVNKIVKDPLKDKKVACRLCKGDHFTARCPYKDTLQPFDEMNNVANVGISNGSMGSPELSTETTGRYIVPHLRTKRPGPGDSMFRRERDEHFTVRVTNVSEDAHEEDIRELFERFGRISRLYLAKDKDTGRGKGFAFISYYDRTDAARAIEKMDKYGYDNLIMRCEFSKPRE</sequence>
<dbReference type="Gene3D" id="3.30.70.330">
    <property type="match status" value="1"/>
</dbReference>
<dbReference type="Proteomes" id="UP000053447">
    <property type="component" value="Unassembled WGS sequence"/>
</dbReference>
<proteinExistence type="inferred from homology"/>
<dbReference type="InterPro" id="IPR034240">
    <property type="entry name" value="eIF3G_RRM"/>
</dbReference>
<organism evidence="8 9">
    <name type="scientific">Pneumocystis jirovecii (strain RU7)</name>
    <name type="common">Human pneumocystis pneumonia agent</name>
    <dbReference type="NCBI Taxonomy" id="1408657"/>
    <lineage>
        <taxon>Eukaryota</taxon>
        <taxon>Fungi</taxon>
        <taxon>Dikarya</taxon>
        <taxon>Ascomycota</taxon>
        <taxon>Taphrinomycotina</taxon>
        <taxon>Pneumocystomycetes</taxon>
        <taxon>Pneumocystaceae</taxon>
        <taxon>Pneumocystis</taxon>
    </lineage>
</organism>
<dbReference type="GO" id="GO:0016282">
    <property type="term" value="C:eukaryotic 43S preinitiation complex"/>
    <property type="evidence" value="ECO:0007669"/>
    <property type="project" value="UniProtKB-UniRule"/>
</dbReference>
<evidence type="ECO:0000259" key="7">
    <source>
        <dbReference type="PROSITE" id="PS50102"/>
    </source>
</evidence>